<evidence type="ECO:0008006" key="4">
    <source>
        <dbReference type="Google" id="ProtNLM"/>
    </source>
</evidence>
<dbReference type="OrthoDB" id="8962019at2759"/>
<dbReference type="EMBL" id="SRLO01000556">
    <property type="protein sequence ID" value="TNN52183.1"/>
    <property type="molecule type" value="Genomic_DNA"/>
</dbReference>
<organism evidence="2 3">
    <name type="scientific">Liparis tanakae</name>
    <name type="common">Tanaka's snailfish</name>
    <dbReference type="NCBI Taxonomy" id="230148"/>
    <lineage>
        <taxon>Eukaryota</taxon>
        <taxon>Metazoa</taxon>
        <taxon>Chordata</taxon>
        <taxon>Craniata</taxon>
        <taxon>Vertebrata</taxon>
        <taxon>Euteleostomi</taxon>
        <taxon>Actinopterygii</taxon>
        <taxon>Neopterygii</taxon>
        <taxon>Teleostei</taxon>
        <taxon>Neoteleostei</taxon>
        <taxon>Acanthomorphata</taxon>
        <taxon>Eupercaria</taxon>
        <taxon>Perciformes</taxon>
        <taxon>Cottioidei</taxon>
        <taxon>Cottales</taxon>
        <taxon>Liparidae</taxon>
        <taxon>Liparis</taxon>
    </lineage>
</organism>
<feature type="signal peptide" evidence="1">
    <location>
        <begin position="1"/>
        <end position="18"/>
    </location>
</feature>
<name>A0A4Z2GH29_9TELE</name>
<keyword evidence="1" id="KW-0732">Signal</keyword>
<reference evidence="2 3" key="1">
    <citation type="submission" date="2019-03" db="EMBL/GenBank/DDBJ databases">
        <title>First draft genome of Liparis tanakae, snailfish: a comprehensive survey of snailfish specific genes.</title>
        <authorList>
            <person name="Kim W."/>
            <person name="Song I."/>
            <person name="Jeong J.-H."/>
            <person name="Kim D."/>
            <person name="Kim S."/>
            <person name="Ryu S."/>
            <person name="Song J.Y."/>
            <person name="Lee S.K."/>
        </authorList>
    </citation>
    <scope>NUCLEOTIDE SEQUENCE [LARGE SCALE GENOMIC DNA]</scope>
    <source>
        <tissue evidence="2">Muscle</tissue>
    </source>
</reference>
<comment type="caution">
    <text evidence="2">The sequence shown here is derived from an EMBL/GenBank/DDBJ whole genome shotgun (WGS) entry which is preliminary data.</text>
</comment>
<accession>A0A4Z2GH29</accession>
<keyword evidence="3" id="KW-1185">Reference proteome</keyword>
<evidence type="ECO:0000313" key="3">
    <source>
        <dbReference type="Proteomes" id="UP000314294"/>
    </source>
</evidence>
<feature type="chain" id="PRO_5021296180" description="Secreted protein" evidence="1">
    <location>
        <begin position="19"/>
        <end position="134"/>
    </location>
</feature>
<gene>
    <name evidence="2" type="ORF">EYF80_037613</name>
</gene>
<evidence type="ECO:0000313" key="2">
    <source>
        <dbReference type="EMBL" id="TNN52183.1"/>
    </source>
</evidence>
<dbReference type="Proteomes" id="UP000314294">
    <property type="component" value="Unassembled WGS sequence"/>
</dbReference>
<dbReference type="AlphaFoldDB" id="A0A4Z2GH29"/>
<proteinExistence type="predicted"/>
<sequence length="134" mass="14996">MTSLTYSAYMFVFVFLNAMDLSKEGCYEYLDVDKWDRVNCTLETECQGGREAACNLLIHCFLRNDVTTKSPECEASSEGIPFYHFMCLIVNDIMPSSKGTLHTDAPLTISGGWFTCPPSPPPQKKVFLTQICAT</sequence>
<evidence type="ECO:0000256" key="1">
    <source>
        <dbReference type="SAM" id="SignalP"/>
    </source>
</evidence>
<protein>
    <recommendedName>
        <fullName evidence="4">Secreted protein</fullName>
    </recommendedName>
</protein>